<reference evidence="4" key="2">
    <citation type="submission" date="2016-04" db="EMBL/GenBank/DDBJ databases">
        <authorList>
            <person name="Evans L.H."/>
            <person name="Alamgir A."/>
            <person name="Owens N."/>
            <person name="Weber N.D."/>
            <person name="Virtaneva K."/>
            <person name="Barbian K."/>
            <person name="Babar A."/>
            <person name="Rosenke K."/>
        </authorList>
    </citation>
    <scope>NUCLEOTIDE SEQUENCE [LARGE SCALE GENOMIC DNA]</scope>
    <source>
        <strain evidence="4">G2</strain>
    </source>
</reference>
<name>A0A1Y2T106_SYMTR</name>
<organism evidence="4 5">
    <name type="scientific">Symbiobacterium thermophilum</name>
    <dbReference type="NCBI Taxonomy" id="2734"/>
    <lineage>
        <taxon>Bacteria</taxon>
        <taxon>Bacillati</taxon>
        <taxon>Bacillota</taxon>
        <taxon>Clostridia</taxon>
        <taxon>Eubacteriales</taxon>
        <taxon>Symbiobacteriaceae</taxon>
        <taxon>Symbiobacterium</taxon>
    </lineage>
</organism>
<evidence type="ECO:0000259" key="2">
    <source>
        <dbReference type="Pfam" id="PF13937"/>
    </source>
</evidence>
<dbReference type="EMBL" id="LWLV01002489">
    <property type="protein sequence ID" value="OTA40181.1"/>
    <property type="molecule type" value="Genomic_DNA"/>
</dbReference>
<keyword evidence="1" id="KW-1133">Transmembrane helix</keyword>
<dbReference type="NCBIfam" id="TIGR03647">
    <property type="entry name" value="Na_symport_sm"/>
    <property type="match status" value="1"/>
</dbReference>
<proteinExistence type="predicted"/>
<dbReference type="Pfam" id="PF13937">
    <property type="entry name" value="DUF4212"/>
    <property type="match status" value="1"/>
</dbReference>
<dbReference type="OMA" id="FWIAQNG"/>
<protein>
    <submittedName>
        <fullName evidence="3">DUF4212 domain-containing protein</fullName>
    </submittedName>
</protein>
<keyword evidence="1" id="KW-0472">Membrane</keyword>
<dbReference type="Proteomes" id="UP000732377">
    <property type="component" value="Unassembled WGS sequence"/>
</dbReference>
<sequence length="87" mass="9951">MSPKDAERYEQHFRANLGLAVKLLLVWFLVSIGAGAVTEWLDQFRILTGFPLGYYMGAQGAQITFVILIFIYAFRMRAIDQKYGVDE</sequence>
<feature type="transmembrane region" description="Helical" evidence="1">
    <location>
        <begin position="21"/>
        <end position="41"/>
    </location>
</feature>
<keyword evidence="1" id="KW-0812">Transmembrane</keyword>
<evidence type="ECO:0000313" key="5">
    <source>
        <dbReference type="Proteomes" id="UP000194267"/>
    </source>
</evidence>
<feature type="transmembrane region" description="Helical" evidence="1">
    <location>
        <begin position="53"/>
        <end position="74"/>
    </location>
</feature>
<reference evidence="5" key="1">
    <citation type="submission" date="2016-04" db="EMBL/GenBank/DDBJ databases">
        <authorList>
            <person name="Antunes L.P."/>
            <person name="Martins L.F."/>
            <person name="Pereira R.V."/>
            <person name="Thomas A.M."/>
            <person name="Barbosa D."/>
            <person name="Nascimento L."/>
            <person name="Silva G.M."/>
            <person name="Condomitti G.W."/>
            <person name="Digiampietri L.A."/>
            <person name="Lombardi K.C."/>
            <person name="Ramos P.L."/>
            <person name="Quaggio R.B."/>
            <person name="Oliveira J.C."/>
            <person name="Pascon R.C."/>
            <person name="Cruz J.B."/>
            <person name="Silva A.M."/>
            <person name="Setubal J.C."/>
        </authorList>
    </citation>
    <scope>NUCLEOTIDE SEQUENCE [LARGE SCALE GENOMIC DNA]</scope>
</reference>
<comment type="caution">
    <text evidence="4">The sequence shown here is derived from an EMBL/GenBank/DDBJ whole genome shotgun (WGS) entry which is preliminary data.</text>
</comment>
<evidence type="ECO:0000256" key="1">
    <source>
        <dbReference type="SAM" id="Phobius"/>
    </source>
</evidence>
<feature type="domain" description="Sodium symporter small subunit" evidence="2">
    <location>
        <begin position="10"/>
        <end position="86"/>
    </location>
</feature>
<reference evidence="3" key="3">
    <citation type="submission" date="2017-11" db="EMBL/GenBank/DDBJ databases">
        <title>Three new genomes from thermophilic consortium.</title>
        <authorList>
            <person name="Quaggio R."/>
            <person name="Amgarten D."/>
            <person name="Setubal J.C."/>
        </authorList>
    </citation>
    <scope>NUCLEOTIDE SEQUENCE</scope>
    <source>
        <strain evidence="3">ZCTH01-B2</strain>
    </source>
</reference>
<evidence type="ECO:0000313" key="4">
    <source>
        <dbReference type="EMBL" id="OTA40181.1"/>
    </source>
</evidence>
<dbReference type="AlphaFoldDB" id="A0A1Y2T106"/>
<dbReference type="InterPro" id="IPR019886">
    <property type="entry name" value="Na_symporter_ssu"/>
</dbReference>
<gene>
    <name evidence="4" type="ORF">A6D92_22050</name>
    <name evidence="3" type="ORF">CWE10_11745</name>
</gene>
<evidence type="ECO:0000313" key="3">
    <source>
        <dbReference type="EMBL" id="MBY6276862.1"/>
    </source>
</evidence>
<accession>A0A1Y2T106</accession>
<dbReference type="RefSeq" id="WP_011196446.1">
    <property type="nucleotide sequence ID" value="NZ_PIUK01000115.1"/>
</dbReference>
<dbReference type="Proteomes" id="UP000194267">
    <property type="component" value="Unassembled WGS sequence"/>
</dbReference>
<dbReference type="EMBL" id="PIUK01000115">
    <property type="protein sequence ID" value="MBY6276862.1"/>
    <property type="molecule type" value="Genomic_DNA"/>
</dbReference>